<dbReference type="Proteomes" id="UP000004728">
    <property type="component" value="Unassembled WGS sequence"/>
</dbReference>
<dbReference type="eggNOG" id="ENOG50333WB">
    <property type="taxonomic scope" value="Bacteria"/>
</dbReference>
<gene>
    <name evidence="1" type="ORF">Y88_1313</name>
</gene>
<keyword evidence="2" id="KW-1185">Reference proteome</keyword>
<dbReference type="AlphaFoldDB" id="F1Z7X4"/>
<dbReference type="HOGENOM" id="CLU_1347765_0_0_5"/>
<comment type="caution">
    <text evidence="1">The sequence shown here is derived from an EMBL/GenBank/DDBJ whole genome shotgun (WGS) entry which is preliminary data.</text>
</comment>
<reference evidence="1 2" key="1">
    <citation type="journal article" date="2012" name="J. Bacteriol.">
        <title>Draft Genome Sequence of Novosphingobium nitrogenifigens Y88T.</title>
        <authorList>
            <person name="Strabala T.J."/>
            <person name="Macdonald L."/>
            <person name="Liu V."/>
            <person name="Smit A.M."/>
        </authorList>
    </citation>
    <scope>NUCLEOTIDE SEQUENCE [LARGE SCALE GENOMIC DNA]</scope>
    <source>
        <strain evidence="1 2">DSM 19370</strain>
    </source>
</reference>
<protein>
    <submittedName>
        <fullName evidence="1">Uncharacterized protein</fullName>
    </submittedName>
</protein>
<evidence type="ECO:0000313" key="2">
    <source>
        <dbReference type="Proteomes" id="UP000004728"/>
    </source>
</evidence>
<dbReference type="STRING" id="983920.Y88_1313"/>
<dbReference type="InParanoid" id="F1Z7X4"/>
<accession>F1Z7X4</accession>
<evidence type="ECO:0000313" key="1">
    <source>
        <dbReference type="EMBL" id="EGD59251.1"/>
    </source>
</evidence>
<proteinExistence type="predicted"/>
<dbReference type="OrthoDB" id="7502176at2"/>
<organism evidence="1 2">
    <name type="scientific">Novosphingobium nitrogenifigens DSM 19370</name>
    <dbReference type="NCBI Taxonomy" id="983920"/>
    <lineage>
        <taxon>Bacteria</taxon>
        <taxon>Pseudomonadati</taxon>
        <taxon>Pseudomonadota</taxon>
        <taxon>Alphaproteobacteria</taxon>
        <taxon>Sphingomonadales</taxon>
        <taxon>Sphingomonadaceae</taxon>
        <taxon>Novosphingobium</taxon>
    </lineage>
</organism>
<name>F1Z7X4_9SPHN</name>
<dbReference type="EMBL" id="AEWJ01000037">
    <property type="protein sequence ID" value="EGD59251.1"/>
    <property type="molecule type" value="Genomic_DNA"/>
</dbReference>
<dbReference type="RefSeq" id="WP_008065274.1">
    <property type="nucleotide sequence ID" value="NZ_AQWK01000001.1"/>
</dbReference>
<sequence length="197" mass="21383">MSTPRDIAELGKRVAAQHGWPAAKAFKAYEMNEADRAALSQCALEILKVFPPVPGASALMSAALAVALERRIDAPIHLVAGTLSVAGEPVFGNREPFDGAQVFATPQPDWDGHVWVMVGPYVADIAIFRAAYSAQGPARLSKHVDLTFGPNKGLYVDHWKKTPQQGLRYEPHYVLSAEEVTRLMGGAFHVIKQAQPD</sequence>